<dbReference type="Pfam" id="PF01161">
    <property type="entry name" value="PBP"/>
    <property type="match status" value="1"/>
</dbReference>
<dbReference type="InterPro" id="IPR036610">
    <property type="entry name" value="PEBP-like_sf"/>
</dbReference>
<accession>A0A918FFU5</accession>
<reference evidence="2" key="2">
    <citation type="submission" date="2020-09" db="EMBL/GenBank/DDBJ databases">
        <authorList>
            <person name="Sun Q."/>
            <person name="Ohkuma M."/>
        </authorList>
    </citation>
    <scope>NUCLEOTIDE SEQUENCE</scope>
    <source>
        <strain evidence="2">JCM 31311</strain>
    </source>
</reference>
<keyword evidence="1" id="KW-0732">Signal</keyword>
<sequence>MTPLKLGCVRLLSVAFLIVSAASALAAPFSVTLSAHDPALTCGSKVTPTLTFSAPPPGTKALAIIFWDEQPHTLTGRWTVYDLPLDTKALEPVLAGSSRILGAPVAVNEAGHLGYTAPCAAGKHDIYIDFYALNVASLGLAAGVPLQTVHAAIKRHKILEAKAHVVWNVK</sequence>
<dbReference type="RefSeq" id="WP_189093396.1">
    <property type="nucleotide sequence ID" value="NZ_BMQL01000067.1"/>
</dbReference>
<evidence type="ECO:0008006" key="4">
    <source>
        <dbReference type="Google" id="ProtNLM"/>
    </source>
</evidence>
<name>A0A918FFU5_9DEIO</name>
<dbReference type="Proteomes" id="UP000603865">
    <property type="component" value="Unassembled WGS sequence"/>
</dbReference>
<evidence type="ECO:0000313" key="3">
    <source>
        <dbReference type="Proteomes" id="UP000603865"/>
    </source>
</evidence>
<feature type="chain" id="PRO_5037218432" description="YbhB/YbcL family Raf kinase inhibitor-like protein" evidence="1">
    <location>
        <begin position="27"/>
        <end position="170"/>
    </location>
</feature>
<dbReference type="EMBL" id="BMQL01000067">
    <property type="protein sequence ID" value="GGR35239.1"/>
    <property type="molecule type" value="Genomic_DNA"/>
</dbReference>
<gene>
    <name evidence="2" type="ORF">GCM10008957_51520</name>
</gene>
<protein>
    <recommendedName>
        <fullName evidence="4">YbhB/YbcL family Raf kinase inhibitor-like protein</fullName>
    </recommendedName>
</protein>
<organism evidence="2 3">
    <name type="scientific">Deinococcus ruber</name>
    <dbReference type="NCBI Taxonomy" id="1848197"/>
    <lineage>
        <taxon>Bacteria</taxon>
        <taxon>Thermotogati</taxon>
        <taxon>Deinococcota</taxon>
        <taxon>Deinococci</taxon>
        <taxon>Deinococcales</taxon>
        <taxon>Deinococcaceae</taxon>
        <taxon>Deinococcus</taxon>
    </lineage>
</organism>
<dbReference type="InterPro" id="IPR008914">
    <property type="entry name" value="PEBP"/>
</dbReference>
<dbReference type="AlphaFoldDB" id="A0A918FFU5"/>
<evidence type="ECO:0000313" key="2">
    <source>
        <dbReference type="EMBL" id="GGR35239.1"/>
    </source>
</evidence>
<dbReference type="Gene3D" id="3.90.280.10">
    <property type="entry name" value="PEBP-like"/>
    <property type="match status" value="1"/>
</dbReference>
<proteinExistence type="predicted"/>
<feature type="signal peptide" evidence="1">
    <location>
        <begin position="1"/>
        <end position="26"/>
    </location>
</feature>
<comment type="caution">
    <text evidence="2">The sequence shown here is derived from an EMBL/GenBank/DDBJ whole genome shotgun (WGS) entry which is preliminary data.</text>
</comment>
<evidence type="ECO:0000256" key="1">
    <source>
        <dbReference type="SAM" id="SignalP"/>
    </source>
</evidence>
<dbReference type="SUPFAM" id="SSF49777">
    <property type="entry name" value="PEBP-like"/>
    <property type="match status" value="1"/>
</dbReference>
<keyword evidence="3" id="KW-1185">Reference proteome</keyword>
<reference evidence="2" key="1">
    <citation type="journal article" date="2014" name="Int. J. Syst. Evol. Microbiol.">
        <title>Complete genome sequence of Corynebacterium casei LMG S-19264T (=DSM 44701T), isolated from a smear-ripened cheese.</title>
        <authorList>
            <consortium name="US DOE Joint Genome Institute (JGI-PGF)"/>
            <person name="Walter F."/>
            <person name="Albersmeier A."/>
            <person name="Kalinowski J."/>
            <person name="Ruckert C."/>
        </authorList>
    </citation>
    <scope>NUCLEOTIDE SEQUENCE</scope>
    <source>
        <strain evidence="2">JCM 31311</strain>
    </source>
</reference>